<dbReference type="AlphaFoldDB" id="A0A382LJG2"/>
<accession>A0A382LJG2</accession>
<gene>
    <name evidence="1" type="ORF">METZ01_LOCUS289838</name>
</gene>
<reference evidence="1" key="1">
    <citation type="submission" date="2018-05" db="EMBL/GenBank/DDBJ databases">
        <authorList>
            <person name="Lanie J.A."/>
            <person name="Ng W.-L."/>
            <person name="Kazmierczak K.M."/>
            <person name="Andrzejewski T.M."/>
            <person name="Davidsen T.M."/>
            <person name="Wayne K.J."/>
            <person name="Tettelin H."/>
            <person name="Glass J.I."/>
            <person name="Rusch D."/>
            <person name="Podicherti R."/>
            <person name="Tsui H.-C.T."/>
            <person name="Winkler M.E."/>
        </authorList>
    </citation>
    <scope>NUCLEOTIDE SEQUENCE</scope>
</reference>
<evidence type="ECO:0000313" key="1">
    <source>
        <dbReference type="EMBL" id="SVC36984.1"/>
    </source>
</evidence>
<proteinExistence type="predicted"/>
<protein>
    <submittedName>
        <fullName evidence="1">Uncharacterized protein</fullName>
    </submittedName>
</protein>
<organism evidence="1">
    <name type="scientific">marine metagenome</name>
    <dbReference type="NCBI Taxonomy" id="408172"/>
    <lineage>
        <taxon>unclassified sequences</taxon>
        <taxon>metagenomes</taxon>
        <taxon>ecological metagenomes</taxon>
    </lineage>
</organism>
<feature type="non-terminal residue" evidence="1">
    <location>
        <position position="41"/>
    </location>
</feature>
<name>A0A382LJG2_9ZZZZ</name>
<dbReference type="EMBL" id="UINC01087540">
    <property type="protein sequence ID" value="SVC36984.1"/>
    <property type="molecule type" value="Genomic_DNA"/>
</dbReference>
<feature type="non-terminal residue" evidence="1">
    <location>
        <position position="1"/>
    </location>
</feature>
<sequence>VGQLFTGAFSPRSSGFWRILASIRYRIFGRRVNCPSDSPGI</sequence>